<evidence type="ECO:0000313" key="2">
    <source>
        <dbReference type="Proteomes" id="UP001304650"/>
    </source>
</evidence>
<keyword evidence="1" id="KW-0645">Protease</keyword>
<organism evidence="1 2">
    <name type="scientific">Paenibacillus roseopurpureus</name>
    <dbReference type="NCBI Taxonomy" id="2918901"/>
    <lineage>
        <taxon>Bacteria</taxon>
        <taxon>Bacillati</taxon>
        <taxon>Bacillota</taxon>
        <taxon>Bacilli</taxon>
        <taxon>Bacillales</taxon>
        <taxon>Paenibacillaceae</taxon>
        <taxon>Paenibacillus</taxon>
    </lineage>
</organism>
<reference evidence="1" key="1">
    <citation type="submission" date="2022-02" db="EMBL/GenBank/DDBJ databases">
        <title>Paenibacillus sp. MBLB1832 Whole Genome Shotgun Sequencing.</title>
        <authorList>
            <person name="Hwang C.Y."/>
            <person name="Cho E.-S."/>
            <person name="Seo M.-J."/>
        </authorList>
    </citation>
    <scope>NUCLEOTIDE SEQUENCE</scope>
    <source>
        <strain evidence="1">MBLB1832</strain>
    </source>
</reference>
<accession>A0AA96LT72</accession>
<keyword evidence="2" id="KW-1185">Reference proteome</keyword>
<dbReference type="InterPro" id="IPR008257">
    <property type="entry name" value="Pept_M19"/>
</dbReference>
<protein>
    <submittedName>
        <fullName evidence="1">Dipeptidase</fullName>
        <ecNumber evidence="1">3.4.13.19</ecNumber>
    </submittedName>
</protein>
<dbReference type="CDD" id="cd01301">
    <property type="entry name" value="rDP_like"/>
    <property type="match status" value="1"/>
</dbReference>
<dbReference type="RefSeq" id="WP_314805021.1">
    <property type="nucleotide sequence ID" value="NZ_CP130319.1"/>
</dbReference>
<dbReference type="Gene3D" id="3.20.20.140">
    <property type="entry name" value="Metal-dependent hydrolases"/>
    <property type="match status" value="1"/>
</dbReference>
<keyword evidence="1" id="KW-0224">Dipeptidase</keyword>
<sequence>MRIVDGHCDALTKLFQNDRLDFHADETELDVCFPKLKRAGVKVQCFAMYLSESITNPSFDHILQMVDIFYRRLLNHPEMMFIRTAADWRALEQSQKIGAILTLEGLDILAGNMTYLRILHHLGVRSMGLTWNYANWAADGVMEPRNGGFTKKGLRMLKEIESMGIIVDVSHLSVAGFWELVDIYKKPFVATHSNAKSLCPHPRNLSDEQIKAIIACKGLMGITFVPYFLENSMTDVPISSILRHIDHVGSLGGESHVGFGSDFDGIEHWVKDLRHTGQYGNIIDALCKNYTESQVEAFLYGNWRNFMLANLPQ</sequence>
<name>A0AA96LT72_9BACL</name>
<dbReference type="InterPro" id="IPR032466">
    <property type="entry name" value="Metal_Hydrolase"/>
</dbReference>
<dbReference type="GO" id="GO:0070573">
    <property type="term" value="F:metallodipeptidase activity"/>
    <property type="evidence" value="ECO:0007669"/>
    <property type="project" value="InterPro"/>
</dbReference>
<dbReference type="EMBL" id="CP130319">
    <property type="protein sequence ID" value="WNR46722.1"/>
    <property type="molecule type" value="Genomic_DNA"/>
</dbReference>
<keyword evidence="1" id="KW-0378">Hydrolase</keyword>
<dbReference type="Proteomes" id="UP001304650">
    <property type="component" value="Chromosome"/>
</dbReference>
<gene>
    <name evidence="1" type="ORF">MJB10_11710</name>
</gene>
<dbReference type="GO" id="GO:0006508">
    <property type="term" value="P:proteolysis"/>
    <property type="evidence" value="ECO:0007669"/>
    <property type="project" value="InterPro"/>
</dbReference>
<dbReference type="EC" id="3.4.13.19" evidence="1"/>
<dbReference type="PROSITE" id="PS51365">
    <property type="entry name" value="RENAL_DIPEPTIDASE_2"/>
    <property type="match status" value="1"/>
</dbReference>
<dbReference type="Pfam" id="PF01244">
    <property type="entry name" value="Peptidase_M19"/>
    <property type="match status" value="1"/>
</dbReference>
<dbReference type="PANTHER" id="PTHR10443:SF12">
    <property type="entry name" value="DIPEPTIDASE"/>
    <property type="match status" value="1"/>
</dbReference>
<dbReference type="PANTHER" id="PTHR10443">
    <property type="entry name" value="MICROSOMAL DIPEPTIDASE"/>
    <property type="match status" value="1"/>
</dbReference>
<dbReference type="KEGG" id="proo:MJB10_11710"/>
<dbReference type="SUPFAM" id="SSF51556">
    <property type="entry name" value="Metallo-dependent hydrolases"/>
    <property type="match status" value="1"/>
</dbReference>
<proteinExistence type="predicted"/>
<evidence type="ECO:0000313" key="1">
    <source>
        <dbReference type="EMBL" id="WNR46722.1"/>
    </source>
</evidence>
<dbReference type="AlphaFoldDB" id="A0AA96LT72"/>